<evidence type="ECO:0000259" key="12">
    <source>
        <dbReference type="Pfam" id="PF01435"/>
    </source>
</evidence>
<keyword evidence="5 10" id="KW-0378">Hydrolase</keyword>
<feature type="domain" description="Peptidase M48" evidence="12">
    <location>
        <begin position="160"/>
        <end position="384"/>
    </location>
</feature>
<dbReference type="GO" id="GO:0004222">
    <property type="term" value="F:metalloendopeptidase activity"/>
    <property type="evidence" value="ECO:0007669"/>
    <property type="project" value="InterPro"/>
</dbReference>
<evidence type="ECO:0000256" key="6">
    <source>
        <dbReference type="ARBA" id="ARBA00022833"/>
    </source>
</evidence>
<comment type="caution">
    <text evidence="13">The sequence shown here is derived from an EMBL/GenBank/DDBJ whole genome shotgun (WGS) entry which is preliminary data.</text>
</comment>
<dbReference type="InterPro" id="IPR001915">
    <property type="entry name" value="Peptidase_M48"/>
</dbReference>
<dbReference type="InterPro" id="IPR050083">
    <property type="entry name" value="HtpX_protease"/>
</dbReference>
<dbReference type="PANTHER" id="PTHR43221">
    <property type="entry name" value="PROTEASE HTPX"/>
    <property type="match status" value="1"/>
</dbReference>
<dbReference type="RefSeq" id="WP_111229338.1">
    <property type="nucleotide sequence ID" value="NZ_NBIU01000005.1"/>
</dbReference>
<evidence type="ECO:0000256" key="5">
    <source>
        <dbReference type="ARBA" id="ARBA00022801"/>
    </source>
</evidence>
<keyword evidence="8 10" id="KW-0482">Metalloprotease</keyword>
<feature type="transmembrane region" description="Helical" evidence="11">
    <location>
        <begin position="101"/>
        <end position="126"/>
    </location>
</feature>
<dbReference type="GO" id="GO:0046872">
    <property type="term" value="F:metal ion binding"/>
    <property type="evidence" value="ECO:0007669"/>
    <property type="project" value="UniProtKB-KW"/>
</dbReference>
<evidence type="ECO:0000256" key="3">
    <source>
        <dbReference type="ARBA" id="ARBA00022692"/>
    </source>
</evidence>
<dbReference type="Pfam" id="PF01435">
    <property type="entry name" value="Peptidase_M48"/>
    <property type="match status" value="1"/>
</dbReference>
<feature type="transmembrane region" description="Helical" evidence="11">
    <location>
        <begin position="283"/>
        <end position="306"/>
    </location>
</feature>
<keyword evidence="4" id="KW-0479">Metal-binding</keyword>
<name>A0A2W6MW35_9HELI</name>
<dbReference type="GO" id="GO:0006508">
    <property type="term" value="P:proteolysis"/>
    <property type="evidence" value="ECO:0007669"/>
    <property type="project" value="UniProtKB-KW"/>
</dbReference>
<feature type="transmembrane region" description="Helical" evidence="11">
    <location>
        <begin position="67"/>
        <end position="89"/>
    </location>
</feature>
<organism evidence="13 14">
    <name type="scientific">Helicobacter valdiviensis</name>
    <dbReference type="NCBI Taxonomy" id="1458358"/>
    <lineage>
        <taxon>Bacteria</taxon>
        <taxon>Pseudomonadati</taxon>
        <taxon>Campylobacterota</taxon>
        <taxon>Epsilonproteobacteria</taxon>
        <taxon>Campylobacterales</taxon>
        <taxon>Helicobacteraceae</taxon>
        <taxon>Helicobacter</taxon>
    </lineage>
</organism>
<keyword evidence="6 10" id="KW-0862">Zinc</keyword>
<evidence type="ECO:0000256" key="11">
    <source>
        <dbReference type="SAM" id="Phobius"/>
    </source>
</evidence>
<keyword evidence="1" id="KW-1003">Cell membrane</keyword>
<evidence type="ECO:0000256" key="9">
    <source>
        <dbReference type="ARBA" id="ARBA00023136"/>
    </source>
</evidence>
<feature type="transmembrane region" description="Helical" evidence="11">
    <location>
        <begin position="20"/>
        <end position="46"/>
    </location>
</feature>
<reference evidence="13 14" key="1">
    <citation type="submission" date="2017-03" db="EMBL/GenBank/DDBJ databases">
        <title>Genomic and clinical evidence uncovers the enterohepatic species Helicobacter valdiviensis as a potential human intestinal pathogen.</title>
        <authorList>
            <person name="Fresia P."/>
            <person name="Jara R."/>
            <person name="Sierra R."/>
            <person name="Ferres I."/>
            <person name="Greif G."/>
            <person name="Iraola G."/>
            <person name="Collado L."/>
        </authorList>
    </citation>
    <scope>NUCLEOTIDE SEQUENCE [LARGE SCALE GENOMIC DNA]</scope>
    <source>
        <strain evidence="13 14">WBE14</strain>
    </source>
</reference>
<evidence type="ECO:0000313" key="14">
    <source>
        <dbReference type="Proteomes" id="UP000249746"/>
    </source>
</evidence>
<proteinExistence type="inferred from homology"/>
<keyword evidence="7 11" id="KW-1133">Transmembrane helix</keyword>
<accession>A0A2W6MW35</accession>
<comment type="cofactor">
    <cofactor evidence="10">
        <name>Zn(2+)</name>
        <dbReference type="ChEBI" id="CHEBI:29105"/>
    </cofactor>
    <text evidence="10">Binds 1 zinc ion per subunit.</text>
</comment>
<dbReference type="EMBL" id="NBIU01000005">
    <property type="protein sequence ID" value="PZT48617.1"/>
    <property type="molecule type" value="Genomic_DNA"/>
</dbReference>
<dbReference type="AlphaFoldDB" id="A0A2W6MW35"/>
<evidence type="ECO:0000256" key="4">
    <source>
        <dbReference type="ARBA" id="ARBA00022723"/>
    </source>
</evidence>
<evidence type="ECO:0000256" key="8">
    <source>
        <dbReference type="ARBA" id="ARBA00023049"/>
    </source>
</evidence>
<evidence type="ECO:0000256" key="10">
    <source>
        <dbReference type="RuleBase" id="RU003983"/>
    </source>
</evidence>
<keyword evidence="14" id="KW-1185">Reference proteome</keyword>
<sequence>MQFLFAIKEGSGLIEATFLMINNLLLTSCFIVVTSLVVFVITYFVLGKENKLKGDIYELQDISKMKILWLNVLFFILLFFILLFTYSVIFNILAMSYKQSYHIAFVIVAFVLSVFMFFIVFFAYFYKKVDMGEQAITNLAKMLEAREIKEESKKVLTLKARRALEVIKEMSIAANMPMPQVFLMLKESGVNALCTGENFGKKDEKIAIFITKGALDTFNKEELQAVIGHEFSHAFHKDVALNLKMLSLVFALGCVSLVGEVVMKVIKMGNRGSGSSDGNKSMGYVVMIAWVFYAVGALGVLFSRILQAAVSRQKEYLADISSVQYTRNPQALINALKKLIELQKKTTIKNPQAKGCAHMFFLKPFNGIFATHPSLENRIKNLQKHFGVLE</sequence>
<keyword evidence="2 10" id="KW-0645">Protease</keyword>
<evidence type="ECO:0000256" key="1">
    <source>
        <dbReference type="ARBA" id="ARBA00022475"/>
    </source>
</evidence>
<dbReference type="Proteomes" id="UP000249746">
    <property type="component" value="Unassembled WGS sequence"/>
</dbReference>
<comment type="similarity">
    <text evidence="10">Belongs to the peptidase M48 family.</text>
</comment>
<gene>
    <name evidence="13" type="ORF">B6S12_02970</name>
</gene>
<keyword evidence="3 11" id="KW-0812">Transmembrane</keyword>
<dbReference type="Gene3D" id="3.30.2010.10">
    <property type="entry name" value="Metalloproteases ('zincins'), catalytic domain"/>
    <property type="match status" value="1"/>
</dbReference>
<keyword evidence="9 11" id="KW-0472">Membrane</keyword>
<dbReference type="PANTHER" id="PTHR43221:SF2">
    <property type="entry name" value="PROTEASE HTPX HOMOLOG"/>
    <property type="match status" value="1"/>
</dbReference>
<evidence type="ECO:0000256" key="2">
    <source>
        <dbReference type="ARBA" id="ARBA00022670"/>
    </source>
</evidence>
<feature type="transmembrane region" description="Helical" evidence="11">
    <location>
        <begin position="245"/>
        <end position="263"/>
    </location>
</feature>
<protein>
    <recommendedName>
        <fullName evidence="12">Peptidase M48 domain-containing protein</fullName>
    </recommendedName>
</protein>
<evidence type="ECO:0000313" key="13">
    <source>
        <dbReference type="EMBL" id="PZT48617.1"/>
    </source>
</evidence>
<evidence type="ECO:0000256" key="7">
    <source>
        <dbReference type="ARBA" id="ARBA00022989"/>
    </source>
</evidence>